<dbReference type="GO" id="GO:0004252">
    <property type="term" value="F:serine-type endopeptidase activity"/>
    <property type="evidence" value="ECO:0007669"/>
    <property type="project" value="InterPro"/>
</dbReference>
<evidence type="ECO:0000256" key="7">
    <source>
        <dbReference type="SAM" id="MobiDB-lite"/>
    </source>
</evidence>
<evidence type="ECO:0000256" key="2">
    <source>
        <dbReference type="ARBA" id="ARBA00009045"/>
    </source>
</evidence>
<keyword evidence="3 8" id="KW-0812">Transmembrane</keyword>
<dbReference type="EMBL" id="KB445794">
    <property type="protein sequence ID" value="EMD38783.1"/>
    <property type="molecule type" value="Genomic_DNA"/>
</dbReference>
<feature type="region of interest" description="Disordered" evidence="7">
    <location>
        <begin position="68"/>
        <end position="88"/>
    </location>
</feature>
<keyword evidence="4" id="KW-0378">Hydrolase</keyword>
<feature type="domain" description="Peptidase S54 rhomboid" evidence="9">
    <location>
        <begin position="248"/>
        <end position="440"/>
    </location>
</feature>
<feature type="transmembrane region" description="Helical" evidence="8">
    <location>
        <begin position="303"/>
        <end position="326"/>
    </location>
</feature>
<evidence type="ECO:0000256" key="1">
    <source>
        <dbReference type="ARBA" id="ARBA00004141"/>
    </source>
</evidence>
<feature type="transmembrane region" description="Helical" evidence="8">
    <location>
        <begin position="363"/>
        <end position="384"/>
    </location>
</feature>
<reference evidence="10 11" key="1">
    <citation type="journal article" date="2012" name="Proc. Natl. Acad. Sci. U.S.A.">
        <title>Comparative genomics of Ceriporiopsis subvermispora and Phanerochaete chrysosporium provide insight into selective ligninolysis.</title>
        <authorList>
            <person name="Fernandez-Fueyo E."/>
            <person name="Ruiz-Duenas F.J."/>
            <person name="Ferreira P."/>
            <person name="Floudas D."/>
            <person name="Hibbett D.S."/>
            <person name="Canessa P."/>
            <person name="Larrondo L.F."/>
            <person name="James T.Y."/>
            <person name="Seelenfreund D."/>
            <person name="Lobos S."/>
            <person name="Polanco R."/>
            <person name="Tello M."/>
            <person name="Honda Y."/>
            <person name="Watanabe T."/>
            <person name="Watanabe T."/>
            <person name="Ryu J.S."/>
            <person name="Kubicek C.P."/>
            <person name="Schmoll M."/>
            <person name="Gaskell J."/>
            <person name="Hammel K.E."/>
            <person name="St John F.J."/>
            <person name="Vanden Wymelenberg A."/>
            <person name="Sabat G."/>
            <person name="Splinter BonDurant S."/>
            <person name="Syed K."/>
            <person name="Yadav J.S."/>
            <person name="Doddapaneni H."/>
            <person name="Subramanian V."/>
            <person name="Lavin J.L."/>
            <person name="Oguiza J.A."/>
            <person name="Perez G."/>
            <person name="Pisabarro A.G."/>
            <person name="Ramirez L."/>
            <person name="Santoyo F."/>
            <person name="Master E."/>
            <person name="Coutinho P.M."/>
            <person name="Henrissat B."/>
            <person name="Lombard V."/>
            <person name="Magnuson J.K."/>
            <person name="Kuees U."/>
            <person name="Hori C."/>
            <person name="Igarashi K."/>
            <person name="Samejima M."/>
            <person name="Held B.W."/>
            <person name="Barry K.W."/>
            <person name="LaButti K.M."/>
            <person name="Lapidus A."/>
            <person name="Lindquist E.A."/>
            <person name="Lucas S.M."/>
            <person name="Riley R."/>
            <person name="Salamov A.A."/>
            <person name="Hoffmeister D."/>
            <person name="Schwenk D."/>
            <person name="Hadar Y."/>
            <person name="Yarden O."/>
            <person name="de Vries R.P."/>
            <person name="Wiebenga A."/>
            <person name="Stenlid J."/>
            <person name="Eastwood D."/>
            <person name="Grigoriev I.V."/>
            <person name="Berka R.M."/>
            <person name="Blanchette R.A."/>
            <person name="Kersten P."/>
            <person name="Martinez A.T."/>
            <person name="Vicuna R."/>
            <person name="Cullen D."/>
        </authorList>
    </citation>
    <scope>NUCLEOTIDE SEQUENCE [LARGE SCALE GENOMIC DNA]</scope>
    <source>
        <strain evidence="10 11">B</strain>
    </source>
</reference>
<dbReference type="Proteomes" id="UP000016930">
    <property type="component" value="Unassembled WGS sequence"/>
</dbReference>
<dbReference type="AlphaFoldDB" id="M2QNZ7"/>
<dbReference type="InterPro" id="IPR022764">
    <property type="entry name" value="Peptidase_S54_rhomboid_dom"/>
</dbReference>
<evidence type="ECO:0000256" key="8">
    <source>
        <dbReference type="SAM" id="Phobius"/>
    </source>
</evidence>
<protein>
    <recommendedName>
        <fullName evidence="9">Peptidase S54 rhomboid domain-containing protein</fullName>
    </recommendedName>
</protein>
<comment type="subcellular location">
    <subcellularLocation>
        <location evidence="1">Membrane</location>
        <topology evidence="1">Multi-pass membrane protein</topology>
    </subcellularLocation>
</comment>
<feature type="transmembrane region" description="Helical" evidence="8">
    <location>
        <begin position="262"/>
        <end position="283"/>
    </location>
</feature>
<dbReference type="InterPro" id="IPR035952">
    <property type="entry name" value="Rhomboid-like_sf"/>
</dbReference>
<gene>
    <name evidence="10" type="ORF">CERSUDRAFT_112527</name>
</gene>
<dbReference type="Pfam" id="PF01694">
    <property type="entry name" value="Rhomboid"/>
    <property type="match status" value="1"/>
</dbReference>
<dbReference type="GO" id="GO:0016020">
    <property type="term" value="C:membrane"/>
    <property type="evidence" value="ECO:0007669"/>
    <property type="project" value="UniProtKB-SubCell"/>
</dbReference>
<sequence>MLRYPPAPPRSWRPNLLVTRVPAPYNWSISRFCLSSATKLQLQKYHERTLHSRQVTVGLRQFSSRSKAWSPRELSQRDTPRTSGPSYEEQLDRVNYVRSFAERVPVPGVRKQVLFALLGSFTAFVLAAGMTNYDTLELVQTFRDISLWRTEPSNRELLTLNKEVYADRVRAPIIRMVNEIGYTWPQSIAGFAQWAALQVVSPIIGSDEGKRICWAIGALNGAVFLLWRFKFLKPFMMSNFTHHPLSGKAFTMLTSTFSHESLLHYLFNAMALASFGAATAVHFRQRAVESDTLPEGTVQWQLLAFIVAGGLLSSLTSHLVTARIIYPQMLARFRSSLTQNLRDSAARATATGANTASKASPKILPSLGISGAVYSAFIYTALAYPDTHISLIFLTGFPIPIAWGAAGLVTVDFLGAIRGWRYMDHFAHLGGAAFGAFYYAYGQQIWERARILALHVWSWWLDTPASRDNRGNSI</sequence>
<evidence type="ECO:0000313" key="10">
    <source>
        <dbReference type="EMBL" id="EMD38783.1"/>
    </source>
</evidence>
<dbReference type="OrthoDB" id="10260614at2759"/>
<dbReference type="GO" id="GO:0006465">
    <property type="term" value="P:signal peptide processing"/>
    <property type="evidence" value="ECO:0007669"/>
    <property type="project" value="TreeGrafter"/>
</dbReference>
<organism evidence="10 11">
    <name type="scientific">Ceriporiopsis subvermispora (strain B)</name>
    <name type="common">White-rot fungus</name>
    <name type="synonym">Gelatoporia subvermispora</name>
    <dbReference type="NCBI Taxonomy" id="914234"/>
    <lineage>
        <taxon>Eukaryota</taxon>
        <taxon>Fungi</taxon>
        <taxon>Dikarya</taxon>
        <taxon>Basidiomycota</taxon>
        <taxon>Agaricomycotina</taxon>
        <taxon>Agaricomycetes</taxon>
        <taxon>Polyporales</taxon>
        <taxon>Gelatoporiaceae</taxon>
        <taxon>Gelatoporia</taxon>
    </lineage>
</organism>
<name>M2QNZ7_CERS8</name>
<keyword evidence="5 8" id="KW-1133">Transmembrane helix</keyword>
<keyword evidence="6 8" id="KW-0472">Membrane</keyword>
<feature type="transmembrane region" description="Helical" evidence="8">
    <location>
        <begin position="113"/>
        <end position="133"/>
    </location>
</feature>
<evidence type="ECO:0000256" key="5">
    <source>
        <dbReference type="ARBA" id="ARBA00022989"/>
    </source>
</evidence>
<evidence type="ECO:0000259" key="9">
    <source>
        <dbReference type="Pfam" id="PF01694"/>
    </source>
</evidence>
<evidence type="ECO:0000256" key="3">
    <source>
        <dbReference type="ARBA" id="ARBA00022692"/>
    </source>
</evidence>
<dbReference type="STRING" id="914234.M2QNZ7"/>
<evidence type="ECO:0000313" key="11">
    <source>
        <dbReference type="Proteomes" id="UP000016930"/>
    </source>
</evidence>
<feature type="transmembrane region" description="Helical" evidence="8">
    <location>
        <begin position="390"/>
        <end position="414"/>
    </location>
</feature>
<dbReference type="InterPro" id="IPR050925">
    <property type="entry name" value="Rhomboid_protease_S54"/>
</dbReference>
<keyword evidence="11" id="KW-1185">Reference proteome</keyword>
<feature type="transmembrane region" description="Helical" evidence="8">
    <location>
        <begin position="212"/>
        <end position="229"/>
    </location>
</feature>
<dbReference type="PANTHER" id="PTHR43731">
    <property type="entry name" value="RHOMBOID PROTEASE"/>
    <property type="match status" value="1"/>
</dbReference>
<dbReference type="SUPFAM" id="SSF144091">
    <property type="entry name" value="Rhomboid-like"/>
    <property type="match status" value="1"/>
</dbReference>
<dbReference type="Gene3D" id="1.20.1540.10">
    <property type="entry name" value="Rhomboid-like"/>
    <property type="match status" value="1"/>
</dbReference>
<evidence type="ECO:0000256" key="4">
    <source>
        <dbReference type="ARBA" id="ARBA00022801"/>
    </source>
</evidence>
<dbReference type="PANTHER" id="PTHR43731:SF14">
    <property type="entry name" value="PRESENILIN-ASSOCIATED RHOMBOID-LIKE PROTEIN, MITOCHONDRIAL"/>
    <property type="match status" value="1"/>
</dbReference>
<comment type="similarity">
    <text evidence="2">Belongs to the peptidase S54 family.</text>
</comment>
<evidence type="ECO:0000256" key="6">
    <source>
        <dbReference type="ARBA" id="ARBA00023136"/>
    </source>
</evidence>
<dbReference type="HOGENOM" id="CLU_034022_1_0_1"/>
<accession>M2QNZ7</accession>
<proteinExistence type="inferred from homology"/>